<evidence type="ECO:0000313" key="4">
    <source>
        <dbReference type="RefSeq" id="XP_014522516.1"/>
    </source>
</evidence>
<dbReference type="Pfam" id="PF13960">
    <property type="entry name" value="DUF4218"/>
    <property type="match status" value="1"/>
</dbReference>
<dbReference type="InterPro" id="IPR025312">
    <property type="entry name" value="DUF4216"/>
</dbReference>
<reference evidence="4" key="1">
    <citation type="submission" date="2025-08" db="UniProtKB">
        <authorList>
            <consortium name="RefSeq"/>
        </authorList>
    </citation>
    <scope>IDENTIFICATION</scope>
    <source>
        <tissue evidence="4">Leaf</tissue>
    </source>
</reference>
<dbReference type="InterPro" id="IPR004242">
    <property type="entry name" value="Transposase_21"/>
</dbReference>
<dbReference type="PANTHER" id="PTHR48258">
    <property type="entry name" value="DUF4218 DOMAIN-CONTAINING PROTEIN-RELATED"/>
    <property type="match status" value="1"/>
</dbReference>
<feature type="domain" description="DUF4216" evidence="1">
    <location>
        <begin position="704"/>
        <end position="770"/>
    </location>
</feature>
<dbReference type="STRING" id="3916.A0A1S3VVV1"/>
<dbReference type="Pfam" id="PF13952">
    <property type="entry name" value="DUF4216"/>
    <property type="match status" value="1"/>
</dbReference>
<dbReference type="Pfam" id="PF02992">
    <property type="entry name" value="Transposase_21"/>
    <property type="match status" value="2"/>
</dbReference>
<feature type="domain" description="DUF4218" evidence="2">
    <location>
        <begin position="433"/>
        <end position="539"/>
    </location>
</feature>
<dbReference type="AlphaFoldDB" id="A0A1S3VVV1"/>
<name>A0A1S3VVV1_VIGRR</name>
<proteinExistence type="predicted"/>
<dbReference type="OrthoDB" id="1384760at2759"/>
<keyword evidence="3" id="KW-1185">Reference proteome</keyword>
<gene>
    <name evidence="4" type="primary">LOC106779013</name>
</gene>
<dbReference type="GeneID" id="106779013"/>
<dbReference type="RefSeq" id="XP_014522516.1">
    <property type="nucleotide sequence ID" value="XM_014667030.1"/>
</dbReference>
<evidence type="ECO:0000313" key="3">
    <source>
        <dbReference type="Proteomes" id="UP000087766"/>
    </source>
</evidence>
<evidence type="ECO:0000259" key="2">
    <source>
        <dbReference type="Pfam" id="PF13960"/>
    </source>
</evidence>
<dbReference type="KEGG" id="vra:106779013"/>
<organism evidence="3 4">
    <name type="scientific">Vigna radiata var. radiata</name>
    <name type="common">Mung bean</name>
    <name type="synonym">Phaseolus aureus</name>
    <dbReference type="NCBI Taxonomy" id="3916"/>
    <lineage>
        <taxon>Eukaryota</taxon>
        <taxon>Viridiplantae</taxon>
        <taxon>Streptophyta</taxon>
        <taxon>Embryophyta</taxon>
        <taxon>Tracheophyta</taxon>
        <taxon>Spermatophyta</taxon>
        <taxon>Magnoliopsida</taxon>
        <taxon>eudicotyledons</taxon>
        <taxon>Gunneridae</taxon>
        <taxon>Pentapetalae</taxon>
        <taxon>rosids</taxon>
        <taxon>fabids</taxon>
        <taxon>Fabales</taxon>
        <taxon>Fabaceae</taxon>
        <taxon>Papilionoideae</taxon>
        <taxon>50 kb inversion clade</taxon>
        <taxon>NPAAA clade</taxon>
        <taxon>indigoferoid/millettioid clade</taxon>
        <taxon>Phaseoleae</taxon>
        <taxon>Vigna</taxon>
    </lineage>
</organism>
<evidence type="ECO:0000259" key="1">
    <source>
        <dbReference type="Pfam" id="PF13952"/>
    </source>
</evidence>
<dbReference type="Proteomes" id="UP000087766">
    <property type="component" value="Unplaced"/>
</dbReference>
<sequence>MEDGLEQMIRDFGDDVFARSHMYETLCSDAEMPLYSGCIKYTRLSAILKLFNVKARNGWSDKSFTELLELVSDILLEGNTIPTSNFDAKKILCLMGMEYKKIHACPNDCVLYRKEYEKLHQCPHCGLSRYKQKDGDFEDDVRMGVPAKVLWYLPIIPRFKRLFANVKDAKLIRWHADERKRDGQIRHPADCSQWKTIDSMFPYFGNDPRNLRLGLATDGMNPYDSMFPYFGNDPRNIRLRLAIDGMNPYGNDIDVYLSLLVEDLKMLWEEGVDVFDGYTCSTFKLHAMLFCTINDFPAYEKNVCDSIIGTLLNIQGKTKDGMKSRLDLVEMGIREQLAPQSHGKRQYLPPACHTLSKQEKRSLCEFLRGVKVPHGYSSNVKQLVSMKDLKLLGLKSHDCHVLMQQLLPVAIRGILPNNIRYALTRLCFFFNAICSKVFEPAWLDHLENEAKVILCELEMYFPPLFFDVMVHLIVHLVREIRLCGPVFLRWMYPIERYMKILKGYVKNQYRPEASIVERYIAEEAIEFCIEYISDIEAVGVPKTRHHGRIAGKDTRSAKVVTLARHEVIRAHFYILNNTDIVQPYLSAHKDIVKRDNPRMPDNWLINEHNKTFLKWFKEKVHNDNTSCDTLKWLACEPNFDVICWSGYDINNCSFYTKSEDDKSTMQNSRVMVVAESMHFSSSKDKHPIMALMFYFGVIEDIWMIDYTSFRVPVFKCKWVDSNNGVKTDDLGFTLVDLHKAKYTDEPFIMASQAKQVFYVNDPSNKKWSIVLQGRTTHGTHPNGDSTLDIYETPSFSTNIPTLDVDTEVDDVHATRDDNLEGLWENIPT</sequence>
<dbReference type="InterPro" id="IPR025452">
    <property type="entry name" value="DUF4218"/>
</dbReference>
<protein>
    <submittedName>
        <fullName evidence="4">Uncharacterized protein LOC106779013</fullName>
    </submittedName>
</protein>
<dbReference type="PANTHER" id="PTHR48258:SF9">
    <property type="entry name" value="OS01G0348150 PROTEIN"/>
    <property type="match status" value="1"/>
</dbReference>
<accession>A0A1S3VVV1</accession>